<reference evidence="2" key="1">
    <citation type="journal article" date="2021" name="Proc. Natl. Acad. Sci. U.S.A.">
        <title>A Catalog of Tens of Thousands of Viruses from Human Metagenomes Reveals Hidden Associations with Chronic Diseases.</title>
        <authorList>
            <person name="Tisza M.J."/>
            <person name="Buck C.B."/>
        </authorList>
    </citation>
    <scope>NUCLEOTIDE SEQUENCE</scope>
    <source>
        <strain evidence="2">CtOoC8</strain>
    </source>
</reference>
<dbReference type="EMBL" id="BK014641">
    <property type="protein sequence ID" value="DAD65341.1"/>
    <property type="molecule type" value="Genomic_DNA"/>
</dbReference>
<organism evidence="2">
    <name type="scientific">Myoviridae sp. ctOoC8</name>
    <dbReference type="NCBI Taxonomy" id="2823542"/>
    <lineage>
        <taxon>Viruses</taxon>
        <taxon>Duplodnaviria</taxon>
        <taxon>Heunggongvirae</taxon>
        <taxon>Uroviricota</taxon>
        <taxon>Caudoviricetes</taxon>
    </lineage>
</organism>
<evidence type="ECO:0000256" key="1">
    <source>
        <dbReference type="SAM" id="Phobius"/>
    </source>
</evidence>
<feature type="transmembrane region" description="Helical" evidence="1">
    <location>
        <begin position="139"/>
        <end position="159"/>
    </location>
</feature>
<keyword evidence="1" id="KW-0472">Membrane</keyword>
<sequence>MNAYLKIISICLALVFAVSCGSRKPAEPLIIENTKTITKETLVRDTVVVTQRDSVRTEVMIDCPEGGTPKIRTIYKNPPKGRILQPPQVTLSGNKLTIDCKAEAEKLALKLYDKYVKEHESKKIPVYIEKPFKWYHKGLMYLGGIFILILALFALTGVLKWKKVI</sequence>
<protein>
    <submittedName>
        <fullName evidence="2">Uncharacterized protein</fullName>
    </submittedName>
</protein>
<keyword evidence="1" id="KW-0812">Transmembrane</keyword>
<keyword evidence="1" id="KW-1133">Transmembrane helix</keyword>
<evidence type="ECO:0000313" key="2">
    <source>
        <dbReference type="EMBL" id="DAD65341.1"/>
    </source>
</evidence>
<accession>A0A8S5L6H0</accession>
<dbReference type="PROSITE" id="PS51257">
    <property type="entry name" value="PROKAR_LIPOPROTEIN"/>
    <property type="match status" value="1"/>
</dbReference>
<name>A0A8S5L6H0_9CAUD</name>
<proteinExistence type="predicted"/>